<gene>
    <name evidence="2" type="ORF">BcabD6B2_39390</name>
</gene>
<evidence type="ECO:0000256" key="1">
    <source>
        <dbReference type="SAM" id="MobiDB-lite"/>
    </source>
</evidence>
<dbReference type="Proteomes" id="UP001497744">
    <property type="component" value="Unassembled WGS sequence"/>
</dbReference>
<sequence>MSLSRPSDDDVVSSRGVRGKYTHNYEDYDHSGRPEDSHTRPCGPTSRRSRSRSIRRDSRERFPNRLSPPSGRRDHDNASRRHKSPIQTYDLSVNANATTTPPTDAGDGTSTGTARPSLPYIYQQNEFIRICTDLIRKCGCESELRDFLSSLDRGASVDLSSYSDPQVRKKFRHLARALYLSRADSRLRKPAECNISLLEALDEKLSYIQRKVAAQGPYQRPARGADDPEPASETASSAFPDHPGGPSGRELLSLREMHEQGFFVGYEDVQREFMNRHASHDVWGRTPQQQLALLRAKEAGAAEDAAEAAQPWRVFDREKEIVAGSRIDRDGYDRLLQSGKEFSDTFGPAQSHTSFI</sequence>
<feature type="compositionally biased region" description="Basic and acidic residues" evidence="1">
    <location>
        <begin position="23"/>
        <end position="39"/>
    </location>
</feature>
<organism evidence="2 3">
    <name type="scientific">Babesia caballi</name>
    <dbReference type="NCBI Taxonomy" id="5871"/>
    <lineage>
        <taxon>Eukaryota</taxon>
        <taxon>Sar</taxon>
        <taxon>Alveolata</taxon>
        <taxon>Apicomplexa</taxon>
        <taxon>Aconoidasida</taxon>
        <taxon>Piroplasmida</taxon>
        <taxon>Babesiidae</taxon>
        <taxon>Babesia</taxon>
    </lineage>
</organism>
<evidence type="ECO:0000313" key="3">
    <source>
        <dbReference type="Proteomes" id="UP001497744"/>
    </source>
</evidence>
<keyword evidence="3" id="KW-1185">Reference proteome</keyword>
<name>A0AAV4LXK4_BABCB</name>
<dbReference type="AlphaFoldDB" id="A0AAV4LXK4"/>
<protein>
    <submittedName>
        <fullName evidence="2">Uncharacterized protein</fullName>
    </submittedName>
</protein>
<feature type="region of interest" description="Disordered" evidence="1">
    <location>
        <begin position="216"/>
        <end position="250"/>
    </location>
</feature>
<comment type="caution">
    <text evidence="2">The sequence shown here is derived from an EMBL/GenBank/DDBJ whole genome shotgun (WGS) entry which is preliminary data.</text>
</comment>
<feature type="compositionally biased region" description="Basic and acidic residues" evidence="1">
    <location>
        <begin position="54"/>
        <end position="63"/>
    </location>
</feature>
<dbReference type="GeneID" id="94195985"/>
<evidence type="ECO:0000313" key="2">
    <source>
        <dbReference type="EMBL" id="GIX64504.1"/>
    </source>
</evidence>
<dbReference type="RefSeq" id="XP_067716573.1">
    <property type="nucleotide sequence ID" value="XM_067860472.1"/>
</dbReference>
<feature type="compositionally biased region" description="Low complexity" evidence="1">
    <location>
        <begin position="97"/>
        <end position="114"/>
    </location>
</feature>
<feature type="region of interest" description="Disordered" evidence="1">
    <location>
        <begin position="1"/>
        <end position="117"/>
    </location>
</feature>
<dbReference type="EMBL" id="BPLF01000003">
    <property type="protein sequence ID" value="GIX64504.1"/>
    <property type="molecule type" value="Genomic_DNA"/>
</dbReference>
<proteinExistence type="predicted"/>
<accession>A0AAV4LXK4</accession>
<feature type="compositionally biased region" description="Polar residues" evidence="1">
    <location>
        <begin position="85"/>
        <end position="96"/>
    </location>
</feature>
<reference evidence="2 3" key="1">
    <citation type="submission" date="2021-06" db="EMBL/GenBank/DDBJ databases">
        <title>Genome sequence of Babesia caballi.</title>
        <authorList>
            <person name="Yamagishi J."/>
            <person name="Kidaka T."/>
            <person name="Ochi A."/>
        </authorList>
    </citation>
    <scope>NUCLEOTIDE SEQUENCE [LARGE SCALE GENOMIC DNA]</scope>
    <source>
        <strain evidence="2">USDA-D6B2</strain>
    </source>
</reference>